<dbReference type="OrthoDB" id="5508086at2759"/>
<keyword evidence="1" id="KW-1133">Transmembrane helix</keyword>
<accession>A0A3N4LBR3</accession>
<evidence type="ECO:0000313" key="3">
    <source>
        <dbReference type="Proteomes" id="UP000267821"/>
    </source>
</evidence>
<gene>
    <name evidence="2" type="ORF">L211DRAFT_527780</name>
</gene>
<dbReference type="InParanoid" id="A0A3N4LBR3"/>
<sequence length="139" mass="15607">MRRWIEEDNNNTQIKGIRWLLLEGRRVGKAASSLVIYLAEEIDIKTGSAWARGSSGPQLTTGTDEMTLFFGRGSTCEGFYLAFIMGFLFTFSTGEGFRYFFMTLLAHLGPFPLARGYLLAGGSSSGEGFYFGFYWRVVF</sequence>
<name>A0A3N4LBR3_9PEZI</name>
<dbReference type="EMBL" id="ML121574">
    <property type="protein sequence ID" value="RPB20323.1"/>
    <property type="molecule type" value="Genomic_DNA"/>
</dbReference>
<protein>
    <submittedName>
        <fullName evidence="2">Uncharacterized protein</fullName>
    </submittedName>
</protein>
<keyword evidence="1" id="KW-0472">Membrane</keyword>
<keyword evidence="3" id="KW-1185">Reference proteome</keyword>
<keyword evidence="1" id="KW-0812">Transmembrane</keyword>
<evidence type="ECO:0000256" key="1">
    <source>
        <dbReference type="SAM" id="Phobius"/>
    </source>
</evidence>
<proteinExistence type="predicted"/>
<evidence type="ECO:0000313" key="2">
    <source>
        <dbReference type="EMBL" id="RPB20323.1"/>
    </source>
</evidence>
<dbReference type="Proteomes" id="UP000267821">
    <property type="component" value="Unassembled WGS sequence"/>
</dbReference>
<feature type="transmembrane region" description="Helical" evidence="1">
    <location>
        <begin position="79"/>
        <end position="101"/>
    </location>
</feature>
<reference evidence="2 3" key="1">
    <citation type="journal article" date="2018" name="Nat. Ecol. Evol.">
        <title>Pezizomycetes genomes reveal the molecular basis of ectomycorrhizal truffle lifestyle.</title>
        <authorList>
            <person name="Murat C."/>
            <person name="Payen T."/>
            <person name="Noel B."/>
            <person name="Kuo A."/>
            <person name="Morin E."/>
            <person name="Chen J."/>
            <person name="Kohler A."/>
            <person name="Krizsan K."/>
            <person name="Balestrini R."/>
            <person name="Da Silva C."/>
            <person name="Montanini B."/>
            <person name="Hainaut M."/>
            <person name="Levati E."/>
            <person name="Barry K.W."/>
            <person name="Belfiori B."/>
            <person name="Cichocki N."/>
            <person name="Clum A."/>
            <person name="Dockter R.B."/>
            <person name="Fauchery L."/>
            <person name="Guy J."/>
            <person name="Iotti M."/>
            <person name="Le Tacon F."/>
            <person name="Lindquist E.A."/>
            <person name="Lipzen A."/>
            <person name="Malagnac F."/>
            <person name="Mello A."/>
            <person name="Molinier V."/>
            <person name="Miyauchi S."/>
            <person name="Poulain J."/>
            <person name="Riccioni C."/>
            <person name="Rubini A."/>
            <person name="Sitrit Y."/>
            <person name="Splivallo R."/>
            <person name="Traeger S."/>
            <person name="Wang M."/>
            <person name="Zifcakova L."/>
            <person name="Wipf D."/>
            <person name="Zambonelli A."/>
            <person name="Paolocci F."/>
            <person name="Nowrousian M."/>
            <person name="Ottonello S."/>
            <person name="Baldrian P."/>
            <person name="Spatafora J.W."/>
            <person name="Henrissat B."/>
            <person name="Nagy L.G."/>
            <person name="Aury J.M."/>
            <person name="Wincker P."/>
            <person name="Grigoriev I.V."/>
            <person name="Bonfante P."/>
            <person name="Martin F.M."/>
        </authorList>
    </citation>
    <scope>NUCLEOTIDE SEQUENCE [LARGE SCALE GENOMIC DNA]</scope>
    <source>
        <strain evidence="2 3">ATCC MYA-4762</strain>
    </source>
</reference>
<dbReference type="AlphaFoldDB" id="A0A3N4LBR3"/>
<organism evidence="2 3">
    <name type="scientific">Terfezia boudieri ATCC MYA-4762</name>
    <dbReference type="NCBI Taxonomy" id="1051890"/>
    <lineage>
        <taxon>Eukaryota</taxon>
        <taxon>Fungi</taxon>
        <taxon>Dikarya</taxon>
        <taxon>Ascomycota</taxon>
        <taxon>Pezizomycotina</taxon>
        <taxon>Pezizomycetes</taxon>
        <taxon>Pezizales</taxon>
        <taxon>Pezizaceae</taxon>
        <taxon>Terfezia</taxon>
    </lineage>
</organism>